<proteinExistence type="predicted"/>
<dbReference type="AlphaFoldDB" id="A0A8T3AEG3"/>
<name>A0A8T3AEG3_DENNO</name>
<dbReference type="EMBL" id="JAGYWB010000017">
    <property type="protein sequence ID" value="KAI0494461.1"/>
    <property type="molecule type" value="Genomic_DNA"/>
</dbReference>
<organism evidence="1 2">
    <name type="scientific">Dendrobium nobile</name>
    <name type="common">Orchid</name>
    <dbReference type="NCBI Taxonomy" id="94219"/>
    <lineage>
        <taxon>Eukaryota</taxon>
        <taxon>Viridiplantae</taxon>
        <taxon>Streptophyta</taxon>
        <taxon>Embryophyta</taxon>
        <taxon>Tracheophyta</taxon>
        <taxon>Spermatophyta</taxon>
        <taxon>Magnoliopsida</taxon>
        <taxon>Liliopsida</taxon>
        <taxon>Asparagales</taxon>
        <taxon>Orchidaceae</taxon>
        <taxon>Epidendroideae</taxon>
        <taxon>Malaxideae</taxon>
        <taxon>Dendrobiinae</taxon>
        <taxon>Dendrobium</taxon>
    </lineage>
</organism>
<dbReference type="Proteomes" id="UP000829196">
    <property type="component" value="Unassembled WGS sequence"/>
</dbReference>
<gene>
    <name evidence="1" type="ORF">KFK09_024599</name>
</gene>
<accession>A0A8T3AEG3</accession>
<comment type="caution">
    <text evidence="1">The sequence shown here is derived from an EMBL/GenBank/DDBJ whole genome shotgun (WGS) entry which is preliminary data.</text>
</comment>
<reference evidence="1" key="1">
    <citation type="journal article" date="2022" name="Front. Genet.">
        <title>Chromosome-Scale Assembly of the Dendrobium nobile Genome Provides Insights Into the Molecular Mechanism of the Biosynthesis of the Medicinal Active Ingredient of Dendrobium.</title>
        <authorList>
            <person name="Xu Q."/>
            <person name="Niu S.-C."/>
            <person name="Li K.-L."/>
            <person name="Zheng P.-J."/>
            <person name="Zhang X.-J."/>
            <person name="Jia Y."/>
            <person name="Liu Y."/>
            <person name="Niu Y.-X."/>
            <person name="Yu L.-H."/>
            <person name="Chen D.-F."/>
            <person name="Zhang G.-Q."/>
        </authorList>
    </citation>
    <scope>NUCLEOTIDE SEQUENCE</scope>
    <source>
        <tissue evidence="1">Leaf</tissue>
    </source>
</reference>
<protein>
    <submittedName>
        <fullName evidence="1">Uncharacterized protein</fullName>
    </submittedName>
</protein>
<evidence type="ECO:0000313" key="2">
    <source>
        <dbReference type="Proteomes" id="UP000829196"/>
    </source>
</evidence>
<dbReference type="OrthoDB" id="1920188at2759"/>
<sequence>MELEVGVRITRDRGDLTFASTETEAVFILAAHLPGHQNIFHLNLILLSCSFHFLSDTDISSI</sequence>
<keyword evidence="2" id="KW-1185">Reference proteome</keyword>
<evidence type="ECO:0000313" key="1">
    <source>
        <dbReference type="EMBL" id="KAI0494461.1"/>
    </source>
</evidence>